<evidence type="ECO:0000313" key="3">
    <source>
        <dbReference type="EMBL" id="OXU21353.1"/>
    </source>
</evidence>
<feature type="chain" id="PRO_5012150011" description="EF-hand domain-containing protein" evidence="1">
    <location>
        <begin position="23"/>
        <end position="169"/>
    </location>
</feature>
<dbReference type="AlphaFoldDB" id="A0A232ESL6"/>
<dbReference type="GO" id="GO:0005509">
    <property type="term" value="F:calcium ion binding"/>
    <property type="evidence" value="ECO:0007669"/>
    <property type="project" value="InterPro"/>
</dbReference>
<name>A0A232ESL6_9HYME</name>
<organism evidence="3 4">
    <name type="scientific">Trichomalopsis sarcophagae</name>
    <dbReference type="NCBI Taxonomy" id="543379"/>
    <lineage>
        <taxon>Eukaryota</taxon>
        <taxon>Metazoa</taxon>
        <taxon>Ecdysozoa</taxon>
        <taxon>Arthropoda</taxon>
        <taxon>Hexapoda</taxon>
        <taxon>Insecta</taxon>
        <taxon>Pterygota</taxon>
        <taxon>Neoptera</taxon>
        <taxon>Endopterygota</taxon>
        <taxon>Hymenoptera</taxon>
        <taxon>Apocrita</taxon>
        <taxon>Proctotrupomorpha</taxon>
        <taxon>Chalcidoidea</taxon>
        <taxon>Pteromalidae</taxon>
        <taxon>Pteromalinae</taxon>
        <taxon>Trichomalopsis</taxon>
    </lineage>
</organism>
<sequence>MLLGPGVGRRLFLCDLVWLVAAWSVLESGHHFGCHVGVDLVTAVARMSGIEHCGLGQHNEELTPTIHEDDTMGSAALFCFSNRLSSGGSVDITIKEKSSDFNDLKSTCLAETSNELKMAFDAFDHEKRGCISTDMVGTILVMLGHELSDETLRQIIAEVDVDGLLTIKH</sequence>
<dbReference type="SUPFAM" id="SSF47473">
    <property type="entry name" value="EF-hand"/>
    <property type="match status" value="1"/>
</dbReference>
<feature type="signal peptide" evidence="1">
    <location>
        <begin position="1"/>
        <end position="22"/>
    </location>
</feature>
<proteinExistence type="predicted"/>
<dbReference type="Proteomes" id="UP000215335">
    <property type="component" value="Unassembled WGS sequence"/>
</dbReference>
<keyword evidence="1" id="KW-0732">Signal</keyword>
<gene>
    <name evidence="3" type="ORF">TSAR_009223</name>
</gene>
<dbReference type="STRING" id="543379.A0A232ESL6"/>
<feature type="domain" description="EF-hand" evidence="2">
    <location>
        <begin position="111"/>
        <end position="146"/>
    </location>
</feature>
<reference evidence="3 4" key="1">
    <citation type="journal article" date="2017" name="Curr. Biol.">
        <title>The Evolution of Venom by Co-option of Single-Copy Genes.</title>
        <authorList>
            <person name="Martinson E.O."/>
            <person name="Mrinalini"/>
            <person name="Kelkar Y.D."/>
            <person name="Chang C.H."/>
            <person name="Werren J.H."/>
        </authorList>
    </citation>
    <scope>NUCLEOTIDE SEQUENCE [LARGE SCALE GENOMIC DNA]</scope>
    <source>
        <strain evidence="3 4">Alberta</strain>
        <tissue evidence="3">Whole body</tissue>
    </source>
</reference>
<dbReference type="InterPro" id="IPR011992">
    <property type="entry name" value="EF-hand-dom_pair"/>
</dbReference>
<evidence type="ECO:0000259" key="2">
    <source>
        <dbReference type="PROSITE" id="PS50222"/>
    </source>
</evidence>
<evidence type="ECO:0000256" key="1">
    <source>
        <dbReference type="SAM" id="SignalP"/>
    </source>
</evidence>
<evidence type="ECO:0000313" key="4">
    <source>
        <dbReference type="Proteomes" id="UP000215335"/>
    </source>
</evidence>
<dbReference type="CDD" id="cd00051">
    <property type="entry name" value="EFh"/>
    <property type="match status" value="1"/>
</dbReference>
<comment type="caution">
    <text evidence="3">The sequence shown here is derived from an EMBL/GenBank/DDBJ whole genome shotgun (WGS) entry which is preliminary data.</text>
</comment>
<protein>
    <recommendedName>
        <fullName evidence="2">EF-hand domain-containing protein</fullName>
    </recommendedName>
</protein>
<dbReference type="PROSITE" id="PS50222">
    <property type="entry name" value="EF_HAND_2"/>
    <property type="match status" value="1"/>
</dbReference>
<keyword evidence="4" id="KW-1185">Reference proteome</keyword>
<accession>A0A232ESL6</accession>
<dbReference type="InterPro" id="IPR002048">
    <property type="entry name" value="EF_hand_dom"/>
</dbReference>
<dbReference type="EMBL" id="NNAY01002398">
    <property type="protein sequence ID" value="OXU21353.1"/>
    <property type="molecule type" value="Genomic_DNA"/>
</dbReference>
<dbReference type="Gene3D" id="1.10.238.10">
    <property type="entry name" value="EF-hand"/>
    <property type="match status" value="1"/>
</dbReference>